<protein>
    <submittedName>
        <fullName evidence="2">DUF4351 domain-containing protein</fullName>
    </submittedName>
</protein>
<dbReference type="PANTHER" id="PTHR35586">
    <property type="entry name" value="SLL1691 PROTEIN"/>
    <property type="match status" value="1"/>
</dbReference>
<evidence type="ECO:0000313" key="3">
    <source>
        <dbReference type="Proteomes" id="UP000320551"/>
    </source>
</evidence>
<proteinExistence type="predicted"/>
<dbReference type="InterPro" id="IPR025587">
    <property type="entry name" value="DUF4351"/>
</dbReference>
<reference evidence="2 3" key="1">
    <citation type="submission" date="2019-01" db="EMBL/GenBank/DDBJ databases">
        <title>Coherence of Microcystis species and biogeography revealed through population genomics.</title>
        <authorList>
            <person name="Perez-Carrascal O.M."/>
            <person name="Terrat Y."/>
            <person name="Giani A."/>
            <person name="Fortin N."/>
            <person name="Tromas N."/>
            <person name="Shapiro B.J."/>
        </authorList>
    </citation>
    <scope>NUCLEOTIDE SEQUENCE [LARGE SCALE GENOMIC DNA]</scope>
    <source>
        <strain evidence="2">Ma_QC_B_20070730_S2</strain>
    </source>
</reference>
<organism evidence="2 3">
    <name type="scientific">Microcystis aeruginosa Ma_QC_B_20070730_S2</name>
    <dbReference type="NCBI Taxonomy" id="2486256"/>
    <lineage>
        <taxon>Bacteria</taxon>
        <taxon>Bacillati</taxon>
        <taxon>Cyanobacteriota</taxon>
        <taxon>Cyanophyceae</taxon>
        <taxon>Oscillatoriophycideae</taxon>
        <taxon>Chroococcales</taxon>
        <taxon>Microcystaceae</taxon>
        <taxon>Microcystis</taxon>
    </lineage>
</organism>
<accession>A0A552DGJ3</accession>
<evidence type="ECO:0000259" key="1">
    <source>
        <dbReference type="Pfam" id="PF14261"/>
    </source>
</evidence>
<dbReference type="Proteomes" id="UP000320551">
    <property type="component" value="Unassembled WGS sequence"/>
</dbReference>
<feature type="domain" description="DUF4351" evidence="1">
    <location>
        <begin position="17"/>
        <end position="74"/>
    </location>
</feature>
<dbReference type="EMBL" id="SFBK01000216">
    <property type="protein sequence ID" value="TRU21264.1"/>
    <property type="molecule type" value="Genomic_DNA"/>
</dbReference>
<dbReference type="PANTHER" id="PTHR35586:SF2">
    <property type="entry name" value="SLL1542 PROTEIN"/>
    <property type="match status" value="1"/>
</dbReference>
<evidence type="ECO:0000313" key="2">
    <source>
        <dbReference type="EMBL" id="TRU21264.1"/>
    </source>
</evidence>
<sequence length="79" mass="9037">MRESVIYQDIRESGKAQGRREEAVSLILRLLNRRLGEISSTLSQQIQELSLEQLETLGEALLDFTSLTDLTTWLLETET</sequence>
<gene>
    <name evidence="2" type="ORF">EWV80_16385</name>
</gene>
<comment type="caution">
    <text evidence="2">The sequence shown here is derived from an EMBL/GenBank/DDBJ whole genome shotgun (WGS) entry which is preliminary data.</text>
</comment>
<dbReference type="AlphaFoldDB" id="A0A552DGJ3"/>
<name>A0A552DGJ3_MICAE</name>
<dbReference type="Pfam" id="PF14261">
    <property type="entry name" value="DUF4351"/>
    <property type="match status" value="1"/>
</dbReference>